<dbReference type="Gene3D" id="1.10.3810.10">
    <property type="entry name" value="Biosynthetic peptidoglycan transglycosylase-like"/>
    <property type="match status" value="1"/>
</dbReference>
<comment type="catalytic activity">
    <reaction evidence="12">
        <text>Preferential cleavage: (Ac)2-L-Lys-D-Ala-|-D-Ala. Also transpeptidation of peptidyl-alanyl moieties that are N-acyl substituents of D-alanine.</text>
        <dbReference type="EC" id="3.4.16.4"/>
    </reaction>
</comment>
<dbReference type="OrthoDB" id="9766909at2"/>
<keyword evidence="19" id="KW-1185">Reference proteome</keyword>
<evidence type="ECO:0000256" key="8">
    <source>
        <dbReference type="ARBA" id="ARBA00022960"/>
    </source>
</evidence>
<dbReference type="GO" id="GO:0008658">
    <property type="term" value="F:penicillin binding"/>
    <property type="evidence" value="ECO:0007669"/>
    <property type="project" value="InterPro"/>
</dbReference>
<keyword evidence="5 18" id="KW-0328">Glycosyltransferase</keyword>
<dbReference type="InterPro" id="IPR001264">
    <property type="entry name" value="Glyco_trans_51"/>
</dbReference>
<dbReference type="RefSeq" id="WP_159823327.1">
    <property type="nucleotide sequence ID" value="NZ_CABWNB010000005.1"/>
</dbReference>
<feature type="transmembrane region" description="Helical" evidence="15">
    <location>
        <begin position="21"/>
        <end position="42"/>
    </location>
</feature>
<dbReference type="InterPro" id="IPR036950">
    <property type="entry name" value="PBP_transglycosylase"/>
</dbReference>
<dbReference type="GeneID" id="93486627"/>
<keyword evidence="15" id="KW-1133">Transmembrane helix</keyword>
<feature type="domain" description="Penicillin-binding protein transpeptidase" evidence="16">
    <location>
        <begin position="339"/>
        <end position="608"/>
    </location>
</feature>
<dbReference type="GO" id="GO:0009002">
    <property type="term" value="F:serine-type D-Ala-D-Ala carboxypeptidase activity"/>
    <property type="evidence" value="ECO:0007669"/>
    <property type="project" value="UniProtKB-EC"/>
</dbReference>
<dbReference type="AlphaFoldDB" id="A0A841R340"/>
<keyword evidence="7 18" id="KW-0378">Hydrolase</keyword>
<evidence type="ECO:0000256" key="6">
    <source>
        <dbReference type="ARBA" id="ARBA00022679"/>
    </source>
</evidence>
<evidence type="ECO:0000259" key="16">
    <source>
        <dbReference type="Pfam" id="PF00905"/>
    </source>
</evidence>
<dbReference type="NCBIfam" id="TIGR02074">
    <property type="entry name" value="PBP_1a_fam"/>
    <property type="match status" value="1"/>
</dbReference>
<dbReference type="Pfam" id="PF00905">
    <property type="entry name" value="Transpeptidase"/>
    <property type="match status" value="1"/>
</dbReference>
<evidence type="ECO:0000256" key="11">
    <source>
        <dbReference type="ARBA" id="ARBA00023316"/>
    </source>
</evidence>
<dbReference type="Proteomes" id="UP000591941">
    <property type="component" value="Unassembled WGS sequence"/>
</dbReference>
<feature type="compositionally biased region" description="Basic and acidic residues" evidence="14">
    <location>
        <begin position="640"/>
        <end position="657"/>
    </location>
</feature>
<evidence type="ECO:0000256" key="14">
    <source>
        <dbReference type="SAM" id="MobiDB-lite"/>
    </source>
</evidence>
<feature type="domain" description="Glycosyl transferase family 51" evidence="17">
    <location>
        <begin position="67"/>
        <end position="242"/>
    </location>
</feature>
<dbReference type="InterPro" id="IPR023346">
    <property type="entry name" value="Lysozyme-like_dom_sf"/>
</dbReference>
<evidence type="ECO:0000256" key="12">
    <source>
        <dbReference type="ARBA" id="ARBA00034000"/>
    </source>
</evidence>
<evidence type="ECO:0000256" key="7">
    <source>
        <dbReference type="ARBA" id="ARBA00022801"/>
    </source>
</evidence>
<comment type="caution">
    <text evidence="18">The sequence shown here is derived from an EMBL/GenBank/DDBJ whole genome shotgun (WGS) entry which is preliminary data.</text>
</comment>
<dbReference type="PANTHER" id="PTHR32282:SF33">
    <property type="entry name" value="PEPTIDOGLYCAN GLYCOSYLTRANSFERASE"/>
    <property type="match status" value="1"/>
</dbReference>
<keyword evidence="10" id="KW-0511">Multifunctional enzyme</keyword>
<dbReference type="SUPFAM" id="SSF56601">
    <property type="entry name" value="beta-lactamase/transpeptidase-like"/>
    <property type="match status" value="1"/>
</dbReference>
<dbReference type="InterPro" id="IPR050396">
    <property type="entry name" value="Glycosyltr_51/Transpeptidase"/>
</dbReference>
<comment type="similarity">
    <text evidence="2">In the N-terminal section; belongs to the glycosyltransferase 51 family.</text>
</comment>
<comment type="catalytic activity">
    <reaction evidence="13">
        <text>[GlcNAc-(1-&gt;4)-Mur2Ac(oyl-L-Ala-gamma-D-Glu-L-Lys-D-Ala-D-Ala)](n)-di-trans,octa-cis-undecaprenyl diphosphate + beta-D-GlcNAc-(1-&gt;4)-Mur2Ac(oyl-L-Ala-gamma-D-Glu-L-Lys-D-Ala-D-Ala)-di-trans,octa-cis-undecaprenyl diphosphate = [GlcNAc-(1-&gt;4)-Mur2Ac(oyl-L-Ala-gamma-D-Glu-L-Lys-D-Ala-D-Ala)](n+1)-di-trans,octa-cis-undecaprenyl diphosphate + di-trans,octa-cis-undecaprenyl diphosphate + H(+)</text>
        <dbReference type="Rhea" id="RHEA:23708"/>
        <dbReference type="Rhea" id="RHEA-COMP:9602"/>
        <dbReference type="Rhea" id="RHEA-COMP:9603"/>
        <dbReference type="ChEBI" id="CHEBI:15378"/>
        <dbReference type="ChEBI" id="CHEBI:58405"/>
        <dbReference type="ChEBI" id="CHEBI:60033"/>
        <dbReference type="ChEBI" id="CHEBI:78435"/>
        <dbReference type="EC" id="2.4.99.28"/>
    </reaction>
</comment>
<keyword evidence="15" id="KW-0812">Transmembrane</keyword>
<dbReference type="GO" id="GO:0008360">
    <property type="term" value="P:regulation of cell shape"/>
    <property type="evidence" value="ECO:0007669"/>
    <property type="project" value="UniProtKB-KW"/>
</dbReference>
<reference evidence="18 19" key="1">
    <citation type="submission" date="2020-08" db="EMBL/GenBank/DDBJ databases">
        <title>Genomic Encyclopedia of Type Strains, Phase IV (KMG-IV): sequencing the most valuable type-strain genomes for metagenomic binning, comparative biology and taxonomic classification.</title>
        <authorList>
            <person name="Goeker M."/>
        </authorList>
    </citation>
    <scope>NUCLEOTIDE SEQUENCE [LARGE SCALE GENOMIC DNA]</scope>
    <source>
        <strain evidence="18 19">DSM 21255</strain>
    </source>
</reference>
<dbReference type="EMBL" id="JACHHI010000007">
    <property type="protein sequence ID" value="MBB6478305.1"/>
    <property type="molecule type" value="Genomic_DNA"/>
</dbReference>
<sequence length="688" mass="74239">MRHSSTRARKRKKRGANKSTLIIAAIIALVILLGAGCGFIGATISNLPDVQQTGTPAASSQVFDIKGRLITTIHAEENRLPVSLDQVPENLQHAFLAAEDIRFYDHHGIDPRGIMRAVFANITHNGIAQGGSTITQQLARNAFLTQNRTLERKFQEAILALQIEREYTKPEILEMYMNQIYFGEGAYGIQTAANIYFGKTVSDLDLAQCALLAGLPQSPNYYSPFSNLEAAKTRQATVLNQMAKYGFISQEDADAAKAEDLGLRSPESLKQVRGSRASYFISYIEQLISDKYDAEALYKEGLKIYTTLDLDMQEAAERSLEANLPDFYTDANGLRQPQGAIVAIDPHNGHILAMVGGRGTDHFNRATQAVRQPGSAFKPFVYIGAVEKGMTPGTIVDDSPITIAGWSPQNYSRTFSGKMTLRHALMNSVNVPAVKVAQEVGMHNILANAENMGISTLVFKGDNNDENLAAALGGLTQGVIPLDMASAYGVLANGGVHVEPQAIIRIVDRNGNVLEENTAKGTQVISQKTAYIVTNMLESAVLHGTGGNAYIGRPMAGKTGTTDDTKDAWFVGYTPDVATAVWIGDDFDGTLQGLTGGTVPAAIWRDFMNVAVADMPANNFPTPAGVEGIAAEGFYQPAAKSDKKDEDKDKKDKDGKKKDKKSSAKNSSDDDDEAPERVPGKVKGAGNE</sequence>
<evidence type="ECO:0000259" key="17">
    <source>
        <dbReference type="Pfam" id="PF00912"/>
    </source>
</evidence>
<keyword evidence="8" id="KW-0133">Cell shape</keyword>
<evidence type="ECO:0000256" key="4">
    <source>
        <dbReference type="ARBA" id="ARBA00022670"/>
    </source>
</evidence>
<evidence type="ECO:0000256" key="2">
    <source>
        <dbReference type="ARBA" id="ARBA00007739"/>
    </source>
</evidence>
<feature type="region of interest" description="Disordered" evidence="14">
    <location>
        <begin position="635"/>
        <end position="688"/>
    </location>
</feature>
<dbReference type="GO" id="GO:0071555">
    <property type="term" value="P:cell wall organization"/>
    <property type="evidence" value="ECO:0007669"/>
    <property type="project" value="UniProtKB-KW"/>
</dbReference>
<dbReference type="GO" id="GO:0006508">
    <property type="term" value="P:proteolysis"/>
    <property type="evidence" value="ECO:0007669"/>
    <property type="project" value="UniProtKB-KW"/>
</dbReference>
<protein>
    <submittedName>
        <fullName evidence="18">Penicillin-binding protein 1A</fullName>
        <ecNumber evidence="18">2.4.1.-</ecNumber>
        <ecNumber evidence="18">3.4.-.-</ecNumber>
    </submittedName>
</protein>
<evidence type="ECO:0000256" key="5">
    <source>
        <dbReference type="ARBA" id="ARBA00022676"/>
    </source>
</evidence>
<dbReference type="GO" id="GO:0008955">
    <property type="term" value="F:peptidoglycan glycosyltransferase activity"/>
    <property type="evidence" value="ECO:0007669"/>
    <property type="project" value="UniProtKB-EC"/>
</dbReference>
<accession>A0A841R340</accession>
<proteinExistence type="inferred from homology"/>
<comment type="similarity">
    <text evidence="1">In the C-terminal section; belongs to the transpeptidase family.</text>
</comment>
<dbReference type="InterPro" id="IPR001460">
    <property type="entry name" value="PCN-bd_Tpept"/>
</dbReference>
<organism evidence="18 19">
    <name type="scientific">Negativicoccus succinicivorans</name>
    <dbReference type="NCBI Taxonomy" id="620903"/>
    <lineage>
        <taxon>Bacteria</taxon>
        <taxon>Bacillati</taxon>
        <taxon>Bacillota</taxon>
        <taxon>Negativicutes</taxon>
        <taxon>Veillonellales</taxon>
        <taxon>Veillonellaceae</taxon>
        <taxon>Negativicoccus</taxon>
    </lineage>
</organism>
<dbReference type="EC" id="3.4.-.-" evidence="18"/>
<gene>
    <name evidence="18" type="ORF">HNR45_001376</name>
</gene>
<dbReference type="GO" id="GO:0009252">
    <property type="term" value="P:peptidoglycan biosynthetic process"/>
    <property type="evidence" value="ECO:0007669"/>
    <property type="project" value="UniProtKB-KW"/>
</dbReference>
<evidence type="ECO:0000313" key="18">
    <source>
        <dbReference type="EMBL" id="MBB6478305.1"/>
    </source>
</evidence>
<keyword evidence="9" id="KW-0573">Peptidoglycan synthesis</keyword>
<evidence type="ECO:0000313" key="19">
    <source>
        <dbReference type="Proteomes" id="UP000591941"/>
    </source>
</evidence>
<keyword evidence="15" id="KW-0472">Membrane</keyword>
<evidence type="ECO:0000256" key="9">
    <source>
        <dbReference type="ARBA" id="ARBA00022984"/>
    </source>
</evidence>
<keyword evidence="6 18" id="KW-0808">Transferase</keyword>
<dbReference type="InterPro" id="IPR012338">
    <property type="entry name" value="Beta-lactam/transpept-like"/>
</dbReference>
<dbReference type="Gene3D" id="3.40.710.10">
    <property type="entry name" value="DD-peptidase/beta-lactamase superfamily"/>
    <property type="match status" value="1"/>
</dbReference>
<dbReference type="Pfam" id="PF00912">
    <property type="entry name" value="Transgly"/>
    <property type="match status" value="1"/>
</dbReference>
<dbReference type="FunFam" id="1.10.3810.10:FF:000001">
    <property type="entry name" value="Penicillin-binding protein 1A"/>
    <property type="match status" value="1"/>
</dbReference>
<keyword evidence="4" id="KW-0645">Protease</keyword>
<dbReference type="SUPFAM" id="SSF53955">
    <property type="entry name" value="Lysozyme-like"/>
    <property type="match status" value="1"/>
</dbReference>
<evidence type="ECO:0000256" key="3">
    <source>
        <dbReference type="ARBA" id="ARBA00022645"/>
    </source>
</evidence>
<evidence type="ECO:0000256" key="10">
    <source>
        <dbReference type="ARBA" id="ARBA00023268"/>
    </source>
</evidence>
<keyword evidence="11" id="KW-0961">Cell wall biogenesis/degradation</keyword>
<name>A0A841R340_9FIRM</name>
<dbReference type="EC" id="2.4.1.-" evidence="18"/>
<evidence type="ECO:0000256" key="13">
    <source>
        <dbReference type="ARBA" id="ARBA00049902"/>
    </source>
</evidence>
<dbReference type="PANTHER" id="PTHR32282">
    <property type="entry name" value="BINDING PROTEIN TRANSPEPTIDASE, PUTATIVE-RELATED"/>
    <property type="match status" value="1"/>
</dbReference>
<evidence type="ECO:0000256" key="15">
    <source>
        <dbReference type="SAM" id="Phobius"/>
    </source>
</evidence>
<keyword evidence="3" id="KW-0121">Carboxypeptidase</keyword>
<evidence type="ECO:0000256" key="1">
    <source>
        <dbReference type="ARBA" id="ARBA00007090"/>
    </source>
</evidence>